<evidence type="ECO:0000256" key="6">
    <source>
        <dbReference type="ARBA" id="ARBA00023242"/>
    </source>
</evidence>
<evidence type="ECO:0000313" key="12">
    <source>
        <dbReference type="Proteomes" id="UP001396334"/>
    </source>
</evidence>
<keyword evidence="12" id="KW-1185">Reference proteome</keyword>
<dbReference type="EMBL" id="JBBPBN010000228">
    <property type="protein sequence ID" value="KAK8972067.1"/>
    <property type="molecule type" value="Genomic_DNA"/>
</dbReference>
<keyword evidence="5" id="KW-0804">Transcription</keyword>
<dbReference type="InterPro" id="IPR045277">
    <property type="entry name" value="DRE1A-I"/>
</dbReference>
<dbReference type="Pfam" id="PF00847">
    <property type="entry name" value="AP2"/>
    <property type="match status" value="1"/>
</dbReference>
<evidence type="ECO:0000256" key="3">
    <source>
        <dbReference type="ARBA" id="ARBA00023125"/>
    </source>
</evidence>
<keyword evidence="3" id="KW-0238">DNA-binding</keyword>
<feature type="compositionally biased region" description="Polar residues" evidence="8">
    <location>
        <begin position="292"/>
        <end position="302"/>
    </location>
</feature>
<sequence>MFSAAKIAILIQHVFWFTPQLSADCSSSPTGLHFCSKLFHLWEISFLLINGFSLRHLPAPTPQITMHSNKSSSSGSSAATGRQPAYKGVRRRASGKWVSEIREPRKPNRIWLGTFPTPEMAAIAYDVAALALKGQAAELNFPNSAASFPVPASTSPRDIQAAASSAAAALGAASDALVGNEGRNEWTTAEKSSAGDDFVDEDLTFDMPNVPVNVAAAAATSSALGAANDALVGNEGRNNWIAAEKPSSGDDFVDEDLIFDMPNVLVNMAEGMLLSPPRLDVDSDHPPAAGNDGNSDTLWKFP</sequence>
<organism evidence="11 12">
    <name type="scientific">Hibiscus sabdariffa</name>
    <name type="common">roselle</name>
    <dbReference type="NCBI Taxonomy" id="183260"/>
    <lineage>
        <taxon>Eukaryota</taxon>
        <taxon>Viridiplantae</taxon>
        <taxon>Streptophyta</taxon>
        <taxon>Embryophyta</taxon>
        <taxon>Tracheophyta</taxon>
        <taxon>Spermatophyta</taxon>
        <taxon>Magnoliopsida</taxon>
        <taxon>eudicotyledons</taxon>
        <taxon>Gunneridae</taxon>
        <taxon>Pentapetalae</taxon>
        <taxon>rosids</taxon>
        <taxon>malvids</taxon>
        <taxon>Malvales</taxon>
        <taxon>Malvaceae</taxon>
        <taxon>Malvoideae</taxon>
        <taxon>Hibiscus</taxon>
    </lineage>
</organism>
<feature type="compositionally biased region" description="Low complexity" evidence="8">
    <location>
        <begin position="68"/>
        <end position="77"/>
    </location>
</feature>
<keyword evidence="9" id="KW-0732">Signal</keyword>
<keyword evidence="2" id="KW-0805">Transcription regulation</keyword>
<evidence type="ECO:0000256" key="2">
    <source>
        <dbReference type="ARBA" id="ARBA00023015"/>
    </source>
</evidence>
<dbReference type="Proteomes" id="UP001396334">
    <property type="component" value="Unassembled WGS sequence"/>
</dbReference>
<evidence type="ECO:0000256" key="4">
    <source>
        <dbReference type="ARBA" id="ARBA00023159"/>
    </source>
</evidence>
<feature type="domain" description="AP2/ERF" evidence="10">
    <location>
        <begin position="85"/>
        <end position="142"/>
    </location>
</feature>
<dbReference type="Gene3D" id="3.30.730.10">
    <property type="entry name" value="AP2/ERF domain"/>
    <property type="match status" value="1"/>
</dbReference>
<dbReference type="CDD" id="cd00018">
    <property type="entry name" value="AP2"/>
    <property type="match status" value="1"/>
</dbReference>
<reference evidence="11 12" key="1">
    <citation type="journal article" date="2024" name="G3 (Bethesda)">
        <title>Genome assembly of Hibiscus sabdariffa L. provides insights into metabolisms of medicinal natural products.</title>
        <authorList>
            <person name="Kim T."/>
        </authorList>
    </citation>
    <scope>NUCLEOTIDE SEQUENCE [LARGE SCALE GENOMIC DNA]</scope>
    <source>
        <strain evidence="11">TK-2024</strain>
        <tissue evidence="11">Old leaves</tissue>
    </source>
</reference>
<dbReference type="SUPFAM" id="SSF54171">
    <property type="entry name" value="DNA-binding domain"/>
    <property type="match status" value="1"/>
</dbReference>
<feature type="chain" id="PRO_5045359134" description="AP2/ERF domain-containing protein" evidence="9">
    <location>
        <begin position="24"/>
        <end position="302"/>
    </location>
</feature>
<accession>A0ABR2N7I7</accession>
<dbReference type="PANTHER" id="PTHR31839:SF85">
    <property type="entry name" value="AP2_ERF DOMAIN-CONTAINING PROTEIN"/>
    <property type="match status" value="1"/>
</dbReference>
<dbReference type="PANTHER" id="PTHR31839">
    <property type="entry name" value="DEHYDRATION-RESPONSIVE ELEMENT-BINDING PROTEIN 1D"/>
    <property type="match status" value="1"/>
</dbReference>
<comment type="caution">
    <text evidence="11">The sequence shown here is derived from an EMBL/GenBank/DDBJ whole genome shotgun (WGS) entry which is preliminary data.</text>
</comment>
<keyword evidence="6" id="KW-0539">Nucleus</keyword>
<keyword evidence="4" id="KW-0010">Activator</keyword>
<evidence type="ECO:0000259" key="10">
    <source>
        <dbReference type="PROSITE" id="PS51032"/>
    </source>
</evidence>
<dbReference type="InterPro" id="IPR036955">
    <property type="entry name" value="AP2/ERF_dom_sf"/>
</dbReference>
<feature type="region of interest" description="Disordered" evidence="8">
    <location>
        <begin position="63"/>
        <end position="85"/>
    </location>
</feature>
<feature type="region of interest" description="Disordered" evidence="8">
    <location>
        <begin position="277"/>
        <end position="302"/>
    </location>
</feature>
<dbReference type="InterPro" id="IPR016177">
    <property type="entry name" value="DNA-bd_dom_sf"/>
</dbReference>
<comment type="similarity">
    <text evidence="7">Belongs to the AP2/ERF transcription factor family. ERF subfamily.</text>
</comment>
<dbReference type="SMART" id="SM00380">
    <property type="entry name" value="AP2"/>
    <property type="match status" value="1"/>
</dbReference>
<gene>
    <name evidence="11" type="ORF">V6N11_063331</name>
</gene>
<name>A0ABR2N7I7_9ROSI</name>
<evidence type="ECO:0000256" key="9">
    <source>
        <dbReference type="SAM" id="SignalP"/>
    </source>
</evidence>
<proteinExistence type="inferred from homology"/>
<dbReference type="PRINTS" id="PR00367">
    <property type="entry name" value="ETHRSPELEMNT"/>
</dbReference>
<evidence type="ECO:0000256" key="1">
    <source>
        <dbReference type="ARBA" id="ARBA00004123"/>
    </source>
</evidence>
<evidence type="ECO:0000256" key="8">
    <source>
        <dbReference type="SAM" id="MobiDB-lite"/>
    </source>
</evidence>
<evidence type="ECO:0000256" key="7">
    <source>
        <dbReference type="ARBA" id="ARBA00024343"/>
    </source>
</evidence>
<evidence type="ECO:0000313" key="11">
    <source>
        <dbReference type="EMBL" id="KAK8972067.1"/>
    </source>
</evidence>
<protein>
    <recommendedName>
        <fullName evidence="10">AP2/ERF domain-containing protein</fullName>
    </recommendedName>
</protein>
<feature type="signal peptide" evidence="9">
    <location>
        <begin position="1"/>
        <end position="23"/>
    </location>
</feature>
<dbReference type="InterPro" id="IPR001471">
    <property type="entry name" value="AP2/ERF_dom"/>
</dbReference>
<evidence type="ECO:0000256" key="5">
    <source>
        <dbReference type="ARBA" id="ARBA00023163"/>
    </source>
</evidence>
<comment type="subcellular location">
    <subcellularLocation>
        <location evidence="1">Nucleus</location>
    </subcellularLocation>
</comment>
<dbReference type="PROSITE" id="PS51032">
    <property type="entry name" value="AP2_ERF"/>
    <property type="match status" value="1"/>
</dbReference>